<organism evidence="3 4">
    <name type="scientific">Lolium multiflorum</name>
    <name type="common">Italian ryegrass</name>
    <name type="synonym">Lolium perenne subsp. multiflorum</name>
    <dbReference type="NCBI Taxonomy" id="4521"/>
    <lineage>
        <taxon>Eukaryota</taxon>
        <taxon>Viridiplantae</taxon>
        <taxon>Streptophyta</taxon>
        <taxon>Embryophyta</taxon>
        <taxon>Tracheophyta</taxon>
        <taxon>Spermatophyta</taxon>
        <taxon>Magnoliopsida</taxon>
        <taxon>Liliopsida</taxon>
        <taxon>Poales</taxon>
        <taxon>Poaceae</taxon>
        <taxon>BOP clade</taxon>
        <taxon>Pooideae</taxon>
        <taxon>Poodae</taxon>
        <taxon>Poeae</taxon>
        <taxon>Poeae Chloroplast Group 2 (Poeae type)</taxon>
        <taxon>Loliodinae</taxon>
        <taxon>Loliinae</taxon>
        <taxon>Lolium</taxon>
    </lineage>
</organism>
<evidence type="ECO:0008006" key="5">
    <source>
        <dbReference type="Google" id="ProtNLM"/>
    </source>
</evidence>
<keyword evidence="4" id="KW-1185">Reference proteome</keyword>
<comment type="caution">
    <text evidence="3">The sequence shown here is derived from an EMBL/GenBank/DDBJ whole genome shotgun (WGS) entry which is preliminary data.</text>
</comment>
<proteinExistence type="predicted"/>
<evidence type="ECO:0000256" key="1">
    <source>
        <dbReference type="SAM" id="Coils"/>
    </source>
</evidence>
<evidence type="ECO:0000313" key="3">
    <source>
        <dbReference type="EMBL" id="KAK1615836.1"/>
    </source>
</evidence>
<accession>A0AAD8R888</accession>
<dbReference type="EMBL" id="JAUUTY010000006">
    <property type="protein sequence ID" value="KAK1615836.1"/>
    <property type="molecule type" value="Genomic_DNA"/>
</dbReference>
<feature type="region of interest" description="Disordered" evidence="2">
    <location>
        <begin position="62"/>
        <end position="122"/>
    </location>
</feature>
<dbReference type="AlphaFoldDB" id="A0AAD8R888"/>
<reference evidence="3" key="1">
    <citation type="submission" date="2023-07" db="EMBL/GenBank/DDBJ databases">
        <title>A chromosome-level genome assembly of Lolium multiflorum.</title>
        <authorList>
            <person name="Chen Y."/>
            <person name="Copetti D."/>
            <person name="Kolliker R."/>
            <person name="Studer B."/>
        </authorList>
    </citation>
    <scope>NUCLEOTIDE SEQUENCE</scope>
    <source>
        <strain evidence="3">02402/16</strain>
        <tissue evidence="3">Leaf</tissue>
    </source>
</reference>
<protein>
    <recommendedName>
        <fullName evidence="5">FRIGIDA-like protein</fullName>
    </recommendedName>
</protein>
<sequence length="379" mass="41294">MMLTRKKPSKQGVVMHLIHGQSSPNSSCKAVLETLHVYIFKPISITAHLLIWPKSGDNNAYSDEGFIEPPSKKAKASPSRPTPAASEASVLPAAMDAQPSTASSLSKGKDIPSAAAVSPSSIEKPGIPTTITILKGFASQFSLLEADKVRLQEEVESTSSKLDNAVKMAAAAHQNADSLKKELDQLKKKLKEEEKEKAEAEAQRKENEGLLRQSILALLEAADIPAQSKGKLPDNSYADVLTMAIESDNLIRALLQKNKRFMLRLHAMIFPKANQEKSLEQLTNTFAVDTEGIIEVFKRTSHTYDALLAFQLMMGHGFKDDMELMMKELPKDQDGQAIDLSLFEVSTRKCALQLLELVSANKSTAGKAGPSLSTQTQVP</sequence>
<keyword evidence="1" id="KW-0175">Coiled coil</keyword>
<evidence type="ECO:0000313" key="4">
    <source>
        <dbReference type="Proteomes" id="UP001231189"/>
    </source>
</evidence>
<feature type="coiled-coil region" evidence="1">
    <location>
        <begin position="148"/>
        <end position="213"/>
    </location>
</feature>
<dbReference type="Proteomes" id="UP001231189">
    <property type="component" value="Unassembled WGS sequence"/>
</dbReference>
<feature type="compositionally biased region" description="Low complexity" evidence="2">
    <location>
        <begin position="112"/>
        <end position="121"/>
    </location>
</feature>
<evidence type="ECO:0000256" key="2">
    <source>
        <dbReference type="SAM" id="MobiDB-lite"/>
    </source>
</evidence>
<name>A0AAD8R888_LOLMU</name>
<gene>
    <name evidence="3" type="ORF">QYE76_021353</name>
</gene>